<feature type="chain" id="PRO_5027087713" evidence="7">
    <location>
        <begin position="26"/>
        <end position="252"/>
    </location>
</feature>
<keyword evidence="3" id="KW-0378">Hydrolase</keyword>
<keyword evidence="9" id="KW-1185">Reference proteome</keyword>
<evidence type="ECO:0000313" key="9">
    <source>
        <dbReference type="Proteomes" id="UP000504628"/>
    </source>
</evidence>
<evidence type="ECO:0000256" key="5">
    <source>
        <dbReference type="ARBA" id="ARBA00023145"/>
    </source>
</evidence>
<dbReference type="Gene3D" id="2.40.10.10">
    <property type="entry name" value="Trypsin-like serine proteases"/>
    <property type="match status" value="2"/>
</dbReference>
<dbReference type="PANTHER" id="PTHR24271">
    <property type="entry name" value="KALLIKREIN-RELATED"/>
    <property type="match status" value="1"/>
</dbReference>
<proteinExistence type="predicted"/>
<dbReference type="PROSITE" id="PS00134">
    <property type="entry name" value="TRYPSIN_HIS"/>
    <property type="match status" value="1"/>
</dbReference>
<evidence type="ECO:0000256" key="7">
    <source>
        <dbReference type="SAM" id="SignalP"/>
    </source>
</evidence>
<dbReference type="GO" id="GO:0005737">
    <property type="term" value="C:cytoplasm"/>
    <property type="evidence" value="ECO:0007669"/>
    <property type="project" value="TreeGrafter"/>
</dbReference>
<feature type="domain" description="Peptidase S1" evidence="8">
    <location>
        <begin position="28"/>
        <end position="250"/>
    </location>
</feature>
<dbReference type="InterPro" id="IPR009003">
    <property type="entry name" value="Peptidase_S1_PA"/>
</dbReference>
<dbReference type="CDD" id="cd00190">
    <property type="entry name" value="Tryp_SPc"/>
    <property type="match status" value="1"/>
</dbReference>
<name>A0A6J2LAC4_9CHIR</name>
<dbReference type="FunFam" id="2.40.10.10:FF:000014">
    <property type="entry name" value="Complement factor D"/>
    <property type="match status" value="1"/>
</dbReference>
<feature type="signal peptide" evidence="7">
    <location>
        <begin position="1"/>
        <end position="25"/>
    </location>
</feature>
<reference evidence="10" key="1">
    <citation type="submission" date="2025-08" db="UniProtKB">
        <authorList>
            <consortium name="RefSeq"/>
        </authorList>
    </citation>
    <scope>IDENTIFICATION</scope>
    <source>
        <tissue evidence="10">Muscle</tissue>
    </source>
</reference>
<dbReference type="InterPro" id="IPR001314">
    <property type="entry name" value="Peptidase_S1A"/>
</dbReference>
<dbReference type="Pfam" id="PF00089">
    <property type="entry name" value="Trypsin"/>
    <property type="match status" value="1"/>
</dbReference>
<evidence type="ECO:0000259" key="8">
    <source>
        <dbReference type="PROSITE" id="PS50240"/>
    </source>
</evidence>
<dbReference type="InterPro" id="IPR018114">
    <property type="entry name" value="TRYPSIN_HIS"/>
</dbReference>
<gene>
    <name evidence="10" type="primary">LOC114492444</name>
</gene>
<dbReference type="GO" id="GO:0005615">
    <property type="term" value="C:extracellular space"/>
    <property type="evidence" value="ECO:0007669"/>
    <property type="project" value="TreeGrafter"/>
</dbReference>
<dbReference type="PROSITE" id="PS50240">
    <property type="entry name" value="TRYPSIN_DOM"/>
    <property type="match status" value="1"/>
</dbReference>
<dbReference type="OrthoDB" id="5565075at2759"/>
<dbReference type="FunFam" id="2.40.10.10:FF:000068">
    <property type="entry name" value="transmembrane protease serine 2"/>
    <property type="match status" value="1"/>
</dbReference>
<dbReference type="InterPro" id="IPR001254">
    <property type="entry name" value="Trypsin_dom"/>
</dbReference>
<evidence type="ECO:0000256" key="6">
    <source>
        <dbReference type="ARBA" id="ARBA00023157"/>
    </source>
</evidence>
<evidence type="ECO:0000256" key="3">
    <source>
        <dbReference type="ARBA" id="ARBA00022801"/>
    </source>
</evidence>
<dbReference type="KEGG" id="pdic:114492444"/>
<evidence type="ECO:0000256" key="4">
    <source>
        <dbReference type="ARBA" id="ARBA00022825"/>
    </source>
</evidence>
<protein>
    <submittedName>
        <fullName evidence="10">LOW QUALITY PROTEIN: mast cell protease 4-like</fullName>
    </submittedName>
</protein>
<dbReference type="GeneID" id="114492444"/>
<evidence type="ECO:0000256" key="2">
    <source>
        <dbReference type="ARBA" id="ARBA00022729"/>
    </source>
</evidence>
<keyword evidence="1" id="KW-0645">Protease</keyword>
<dbReference type="InParanoid" id="A0A6J2LAC4"/>
<sequence length="252" mass="27850">MGSITGKMQVLLLWLVFLLPPEAGAGEIIGGIESKPHSHPYMAYLEITKQDNVGNCGGFLISEEFVVTAAHCQGRNITVTLGAHDMKQEEPTWQKLEVKKQFVHPEYNGDTYLNDIMLLKVPTKAKLNHAVRTIPLPTRSTFIQPENVCQATGWGRTGVNKPASDTLREAKLKLMNAKTCRHFLSYNNNLQICVGDPREKGLPYKGDSGGPLLCTGVAQGVMSYVHISTRPPAVFTRISAYVSWINEILESE</sequence>
<keyword evidence="6" id="KW-1015">Disulfide bond</keyword>
<keyword evidence="2 7" id="KW-0732">Signal</keyword>
<dbReference type="InterPro" id="IPR043504">
    <property type="entry name" value="Peptidase_S1_PA_chymotrypsin"/>
</dbReference>
<keyword evidence="5" id="KW-0865">Zymogen</keyword>
<dbReference type="AlphaFoldDB" id="A0A6J2LAC4"/>
<dbReference type="SMART" id="SM00020">
    <property type="entry name" value="Tryp_SPc"/>
    <property type="match status" value="1"/>
</dbReference>
<evidence type="ECO:0000313" key="10">
    <source>
        <dbReference type="RefSeq" id="XP_028362535.1"/>
    </source>
</evidence>
<dbReference type="GO" id="GO:0006508">
    <property type="term" value="P:proteolysis"/>
    <property type="evidence" value="ECO:0007669"/>
    <property type="project" value="UniProtKB-KW"/>
</dbReference>
<dbReference type="RefSeq" id="XP_028362535.1">
    <property type="nucleotide sequence ID" value="XM_028506734.2"/>
</dbReference>
<dbReference type="Proteomes" id="UP000504628">
    <property type="component" value="Chromosome 1"/>
</dbReference>
<dbReference type="PRINTS" id="PR00722">
    <property type="entry name" value="CHYMOTRYPSIN"/>
</dbReference>
<dbReference type="PANTHER" id="PTHR24271:SF23">
    <property type="entry name" value="CHYMASE 2, MAST CELL-RELATED"/>
    <property type="match status" value="1"/>
</dbReference>
<organism evidence="9 10">
    <name type="scientific">Phyllostomus discolor</name>
    <name type="common">pale spear-nosed bat</name>
    <dbReference type="NCBI Taxonomy" id="89673"/>
    <lineage>
        <taxon>Eukaryota</taxon>
        <taxon>Metazoa</taxon>
        <taxon>Chordata</taxon>
        <taxon>Craniata</taxon>
        <taxon>Vertebrata</taxon>
        <taxon>Euteleostomi</taxon>
        <taxon>Mammalia</taxon>
        <taxon>Eutheria</taxon>
        <taxon>Laurasiatheria</taxon>
        <taxon>Chiroptera</taxon>
        <taxon>Yangochiroptera</taxon>
        <taxon>Phyllostomidae</taxon>
        <taxon>Phyllostominae</taxon>
        <taxon>Phyllostomus</taxon>
    </lineage>
</organism>
<keyword evidence="4" id="KW-0720">Serine protease</keyword>
<dbReference type="SUPFAM" id="SSF50494">
    <property type="entry name" value="Trypsin-like serine proteases"/>
    <property type="match status" value="1"/>
</dbReference>
<accession>A0A6J2LAC4</accession>
<dbReference type="GO" id="GO:0004252">
    <property type="term" value="F:serine-type endopeptidase activity"/>
    <property type="evidence" value="ECO:0007669"/>
    <property type="project" value="InterPro"/>
</dbReference>
<evidence type="ECO:0000256" key="1">
    <source>
        <dbReference type="ARBA" id="ARBA00022670"/>
    </source>
</evidence>